<feature type="domain" description="Glycosyl hydrolase family 13 catalytic" evidence="1">
    <location>
        <begin position="107"/>
        <end position="525"/>
    </location>
</feature>
<dbReference type="HOGENOM" id="CLU_022796_0_0_4"/>
<dbReference type="InterPro" id="IPR017853">
    <property type="entry name" value="GH"/>
</dbReference>
<proteinExistence type="predicted"/>
<dbReference type="InterPro" id="IPR013780">
    <property type="entry name" value="Glyco_hydro_b"/>
</dbReference>
<reference evidence="2 3" key="1">
    <citation type="submission" date="2010-12" db="EMBL/GenBank/DDBJ databases">
        <authorList>
            <person name="Muzny D."/>
            <person name="Qin X."/>
            <person name="Deng J."/>
            <person name="Jiang H."/>
            <person name="Liu Y."/>
            <person name="Qu J."/>
            <person name="Song X.-Z."/>
            <person name="Zhang L."/>
            <person name="Thornton R."/>
            <person name="Coyle M."/>
            <person name="Francisco L."/>
            <person name="Jackson L."/>
            <person name="Javaid M."/>
            <person name="Korchina V."/>
            <person name="Kovar C."/>
            <person name="Mata R."/>
            <person name="Mathew T."/>
            <person name="Ngo R."/>
            <person name="Nguyen L."/>
            <person name="Nguyen N."/>
            <person name="Okwuonu G."/>
            <person name="Ongeri F."/>
            <person name="Pham C."/>
            <person name="Simmons D."/>
            <person name="Wilczek-Boney K."/>
            <person name="Hale W."/>
            <person name="Jakkamsetti A."/>
            <person name="Pham P."/>
            <person name="Ruth R."/>
            <person name="San Lucas F."/>
            <person name="Warren J."/>
            <person name="Zhang J."/>
            <person name="Zhao Z."/>
            <person name="Zhou C."/>
            <person name="Zhu D."/>
            <person name="Lee S."/>
            <person name="Bess C."/>
            <person name="Blankenburg K."/>
            <person name="Forbes L."/>
            <person name="Fu Q."/>
            <person name="Gubbala S."/>
            <person name="Hirani K."/>
            <person name="Jayaseelan J.C."/>
            <person name="Lara F."/>
            <person name="Munidasa M."/>
            <person name="Palculict T."/>
            <person name="Patil S."/>
            <person name="Pu L.-L."/>
            <person name="Saada N."/>
            <person name="Tang L."/>
            <person name="Weissenberger G."/>
            <person name="Zhu Y."/>
            <person name="Hemphill L."/>
            <person name="Shang Y."/>
            <person name="Youmans B."/>
            <person name="Ayvaz T."/>
            <person name="Ross M."/>
            <person name="Santibanez J."/>
            <person name="Aqrawi P."/>
            <person name="Gross S."/>
            <person name="Joshi V."/>
            <person name="Fowler G."/>
            <person name="Nazareth L."/>
            <person name="Reid J."/>
            <person name="Worley K."/>
            <person name="Petrosino J."/>
            <person name="Highlander S."/>
            <person name="Gibbs R."/>
        </authorList>
    </citation>
    <scope>NUCLEOTIDE SEQUENCE [LARGE SCALE GENOMIC DNA]</scope>
    <source>
        <strain evidence="2 3">ATCC 51599</strain>
    </source>
</reference>
<organism evidence="2 3">
    <name type="scientific">Lautropia mirabilis ATCC 51599</name>
    <dbReference type="NCBI Taxonomy" id="887898"/>
    <lineage>
        <taxon>Bacteria</taxon>
        <taxon>Pseudomonadati</taxon>
        <taxon>Pseudomonadota</taxon>
        <taxon>Betaproteobacteria</taxon>
        <taxon>Burkholderiales</taxon>
        <taxon>Burkholderiaceae</taxon>
        <taxon>Lautropia</taxon>
    </lineage>
</organism>
<dbReference type="CDD" id="cd11324">
    <property type="entry name" value="AmyAc_Amylosucrase"/>
    <property type="match status" value="1"/>
</dbReference>
<keyword evidence="2" id="KW-0808">Transferase</keyword>
<dbReference type="Gene3D" id="1.10.1740.10">
    <property type="match status" value="1"/>
</dbReference>
<dbReference type="STRING" id="887898.HMPREF0551_1909"/>
<keyword evidence="3" id="KW-1185">Reference proteome</keyword>
<dbReference type="GO" id="GO:0005975">
    <property type="term" value="P:carbohydrate metabolic process"/>
    <property type="evidence" value="ECO:0007669"/>
    <property type="project" value="InterPro"/>
</dbReference>
<dbReference type="SMART" id="SM00642">
    <property type="entry name" value="Aamy"/>
    <property type="match status" value="1"/>
</dbReference>
<dbReference type="GO" id="GO:0047669">
    <property type="term" value="F:amylosucrase activity"/>
    <property type="evidence" value="ECO:0007669"/>
    <property type="project" value="UniProtKB-EC"/>
</dbReference>
<dbReference type="InterPro" id="IPR045857">
    <property type="entry name" value="O16G_dom_2"/>
</dbReference>
<dbReference type="SUPFAM" id="SSF51445">
    <property type="entry name" value="(Trans)glycosidases"/>
    <property type="match status" value="1"/>
</dbReference>
<dbReference type="Gene3D" id="3.90.400.10">
    <property type="entry name" value="Oligo-1,6-glucosidase, Domain 2"/>
    <property type="match status" value="1"/>
</dbReference>
<evidence type="ECO:0000313" key="3">
    <source>
        <dbReference type="Proteomes" id="UP000011021"/>
    </source>
</evidence>
<sequence length="645" mass="72926">MAMLTLEQQQTLAFEHVRNALVHRLGRKASGAQWQQFEDRLKTHLPALLDNLQPLYGHRPDFLAQLDALIEMAWTGWSERPKEMKALDEAREKNPTWFQSEKVVGGVLYVDRFAGNLKNLQDQIPYFKELGLSYLHLMPPFKVPPGNSDGGYAVSSYRDVNPEIGTIEDLRALAKALRKEGISLVLDFIFNHTANDHPWAQAAVKGDPAYKDFYFLFPDRTQPDIYERTVREIFPDEHRGAFSQLPDGRWIWTTFHTFQWDLNYSNPAVFNAMAGEMLAIANLGAEILRLDAVAFVWKRPGTPCESLPEVHNLIRAFNALARIAAPSLLFKSEAIVHPAEVMSYISPEECQLSYNPLQMALQWNSLATREVNLLQQALEKWHHLPHDTAWVNYVRSHDDIGWTFADEDAAQFGINGYDHRKFLNRFYNNRFPGSFARGVPFQENPDTGDARVSGTFASLAGLEQGDPLAVQRMLLLFSTILSTGGLPLIYLGDEVGTLNDPSYLNSPDEADDSRWIHRPRRDVARYEQRNNPNTVPGQIFTGLRSMIIIRANTPAFAGGELIGYRAANPAVLGYTRSSAEQTVLVLANYSEFEQHCPAQVFQAMPDHPVRDLLTDRTYNLRHGVTLAPYGVLWLEIRAPESGAHA</sequence>
<dbReference type="AlphaFoldDB" id="E7RYZ5"/>
<gene>
    <name evidence="2" type="primary">ams</name>
    <name evidence="2" type="ORF">HMPREF0551_1909</name>
</gene>
<dbReference type="PANTHER" id="PTHR10357:SF213">
    <property type="entry name" value="ALPHA AMYLASE CATALYTIC REGION"/>
    <property type="match status" value="1"/>
</dbReference>
<dbReference type="Gene3D" id="3.20.20.80">
    <property type="entry name" value="Glycosidases"/>
    <property type="match status" value="1"/>
</dbReference>
<dbReference type="PANTHER" id="PTHR10357">
    <property type="entry name" value="ALPHA-AMYLASE FAMILY MEMBER"/>
    <property type="match status" value="1"/>
</dbReference>
<comment type="caution">
    <text evidence="2">The sequence shown here is derived from an EMBL/GenBank/DDBJ whole genome shotgun (WGS) entry which is preliminary data.</text>
</comment>
<dbReference type="Proteomes" id="UP000011021">
    <property type="component" value="Unassembled WGS sequence"/>
</dbReference>
<name>E7RYZ5_9BURK</name>
<dbReference type="InterPro" id="IPR044077">
    <property type="entry name" value="Amylosucrase"/>
</dbReference>
<evidence type="ECO:0000313" key="2">
    <source>
        <dbReference type="EMBL" id="EFV94469.1"/>
    </source>
</evidence>
<dbReference type="InterPro" id="IPR006047">
    <property type="entry name" value="GH13_cat_dom"/>
</dbReference>
<dbReference type="EMBL" id="AEQP01000020">
    <property type="protein sequence ID" value="EFV94469.1"/>
    <property type="molecule type" value="Genomic_DNA"/>
</dbReference>
<dbReference type="EC" id="2.4.1.4" evidence="2"/>
<accession>E7RYZ5</accession>
<keyword evidence="2" id="KW-0328">Glycosyltransferase</keyword>
<dbReference type="Gene3D" id="2.60.40.1180">
    <property type="entry name" value="Golgi alpha-mannosidase II"/>
    <property type="match status" value="1"/>
</dbReference>
<dbReference type="InterPro" id="IPR032091">
    <property type="entry name" value="Malt_amylase-like_C"/>
</dbReference>
<dbReference type="Pfam" id="PF00128">
    <property type="entry name" value="Alpha-amylase"/>
    <property type="match status" value="1"/>
</dbReference>
<evidence type="ECO:0000259" key="1">
    <source>
        <dbReference type="SMART" id="SM00642"/>
    </source>
</evidence>
<dbReference type="SUPFAM" id="SSF51011">
    <property type="entry name" value="Glycosyl hydrolase domain"/>
    <property type="match status" value="1"/>
</dbReference>
<dbReference type="Pfam" id="PF16657">
    <property type="entry name" value="Malt_amylase_C"/>
    <property type="match status" value="1"/>
</dbReference>
<protein>
    <submittedName>
        <fullName evidence="2">Amylosucrase</fullName>
        <ecNumber evidence="2">2.4.1.4</ecNumber>
    </submittedName>
</protein>
<dbReference type="eggNOG" id="COG0366">
    <property type="taxonomic scope" value="Bacteria"/>
</dbReference>